<dbReference type="Pfam" id="PF01541">
    <property type="entry name" value="GIY-YIG"/>
    <property type="match status" value="1"/>
</dbReference>
<dbReference type="SUPFAM" id="SSF82771">
    <property type="entry name" value="GIY-YIG endonuclease"/>
    <property type="match status" value="1"/>
</dbReference>
<reference evidence="3 4" key="1">
    <citation type="submission" date="2016-11" db="EMBL/GenBank/DDBJ databases">
        <authorList>
            <person name="Jaros S."/>
            <person name="Januszkiewicz K."/>
            <person name="Wedrychowicz H."/>
        </authorList>
    </citation>
    <scope>NUCLEOTIDE SEQUENCE [LARGE SCALE GENOMIC DNA]</scope>
    <source>
        <strain evidence="3 4">DSM 18119</strain>
    </source>
</reference>
<evidence type="ECO:0000313" key="4">
    <source>
        <dbReference type="Proteomes" id="UP000184048"/>
    </source>
</evidence>
<dbReference type="Gene3D" id="3.40.1440.10">
    <property type="entry name" value="GIY-YIG endonuclease"/>
    <property type="match status" value="1"/>
</dbReference>
<dbReference type="PROSITE" id="PS50164">
    <property type="entry name" value="GIY_YIG"/>
    <property type="match status" value="1"/>
</dbReference>
<dbReference type="InterPro" id="IPR000305">
    <property type="entry name" value="GIY-YIG_endonuc"/>
</dbReference>
<proteinExistence type="predicted"/>
<gene>
    <name evidence="3" type="ORF">SAMN02745131_04093</name>
</gene>
<evidence type="ECO:0000313" key="3">
    <source>
        <dbReference type="EMBL" id="SHG00654.1"/>
    </source>
</evidence>
<evidence type="ECO:0000259" key="2">
    <source>
        <dbReference type="PROSITE" id="PS50164"/>
    </source>
</evidence>
<feature type="transmembrane region" description="Helical" evidence="1">
    <location>
        <begin position="14"/>
        <end position="35"/>
    </location>
</feature>
<dbReference type="Proteomes" id="UP000184048">
    <property type="component" value="Unassembled WGS sequence"/>
</dbReference>
<dbReference type="RefSeq" id="WP_217653038.1">
    <property type="nucleotide sequence ID" value="NZ_FQUU01000029.1"/>
</dbReference>
<dbReference type="InterPro" id="IPR035901">
    <property type="entry name" value="GIY-YIG_endonuc_sf"/>
</dbReference>
<dbReference type="EMBL" id="FQUU01000029">
    <property type="protein sequence ID" value="SHG00654.1"/>
    <property type="molecule type" value="Genomic_DNA"/>
</dbReference>
<accession>A0A1M5GAD7</accession>
<feature type="domain" description="GIY-YIG" evidence="2">
    <location>
        <begin position="27"/>
        <end position="113"/>
    </location>
</feature>
<sequence>ESFRGRGRRFDSDILHALKPPSGGFLFMFYLYIIYSSKLDRYYVGYTADIEVRIVQHNSGLSSFTSKANDASKENDCLPNIQIINACLHKHVLIYTKCLQEYLPYTPKIAYRR</sequence>
<keyword evidence="1" id="KW-1133">Transmembrane helix</keyword>
<keyword evidence="1" id="KW-0812">Transmembrane</keyword>
<evidence type="ECO:0000256" key="1">
    <source>
        <dbReference type="SAM" id="Phobius"/>
    </source>
</evidence>
<organism evidence="3 4">
    <name type="scientific">Flavisolibacter ginsengisoli DSM 18119</name>
    <dbReference type="NCBI Taxonomy" id="1121884"/>
    <lineage>
        <taxon>Bacteria</taxon>
        <taxon>Pseudomonadati</taxon>
        <taxon>Bacteroidota</taxon>
        <taxon>Chitinophagia</taxon>
        <taxon>Chitinophagales</taxon>
        <taxon>Chitinophagaceae</taxon>
        <taxon>Flavisolibacter</taxon>
    </lineage>
</organism>
<feature type="non-terminal residue" evidence="3">
    <location>
        <position position="1"/>
    </location>
</feature>
<keyword evidence="4" id="KW-1185">Reference proteome</keyword>
<keyword evidence="1" id="KW-0472">Membrane</keyword>
<dbReference type="AlphaFoldDB" id="A0A1M5GAD7"/>
<protein>
    <submittedName>
        <fullName evidence="3">GIY-YIG catalytic domain-containing protein</fullName>
    </submittedName>
</protein>
<name>A0A1M5GAD7_9BACT</name>